<dbReference type="GeneID" id="43618815"/>
<evidence type="ECO:0000256" key="1">
    <source>
        <dbReference type="SAM" id="SignalP"/>
    </source>
</evidence>
<keyword evidence="1" id="KW-0732">Signal</keyword>
<dbReference type="RefSeq" id="XP_031886102.1">
    <property type="nucleotide sequence ID" value="XM_032034805.1"/>
</dbReference>
<accession>A0A7J6J0T2</accession>
<protein>
    <recommendedName>
        <fullName evidence="4">Carbohydrate-binding-like protein</fullName>
    </recommendedName>
</protein>
<evidence type="ECO:0008006" key="4">
    <source>
        <dbReference type="Google" id="ProtNLM"/>
    </source>
</evidence>
<dbReference type="EMBL" id="ANPB02000005">
    <property type="protein sequence ID" value="KAF4483157.1"/>
    <property type="molecule type" value="Genomic_DNA"/>
</dbReference>
<dbReference type="InParanoid" id="A0A7J6J0T2"/>
<keyword evidence="3" id="KW-1185">Reference proteome</keyword>
<proteinExistence type="predicted"/>
<comment type="caution">
    <text evidence="2">The sequence shown here is derived from an EMBL/GenBank/DDBJ whole genome shotgun (WGS) entry which is preliminary data.</text>
</comment>
<dbReference type="PANTHER" id="PTHR36578">
    <property type="entry name" value="CHROMOSOME 15, WHOLE GENOME SHOTGUN SEQUENCE"/>
    <property type="match status" value="1"/>
</dbReference>
<gene>
    <name evidence="2" type="ORF">CGGC5_v008854</name>
</gene>
<dbReference type="Proteomes" id="UP000011096">
    <property type="component" value="Unassembled WGS sequence"/>
</dbReference>
<dbReference type="PANTHER" id="PTHR36578:SF1">
    <property type="entry name" value="APPLE DOMAIN-CONTAINING PROTEIN"/>
    <property type="match status" value="1"/>
</dbReference>
<organism evidence="2 3">
    <name type="scientific">Colletotrichum fructicola (strain Nara gc5)</name>
    <name type="common">Anthracnose fungus</name>
    <name type="synonym">Colletotrichum gloeosporioides (strain Nara gc5)</name>
    <dbReference type="NCBI Taxonomy" id="1213859"/>
    <lineage>
        <taxon>Eukaryota</taxon>
        <taxon>Fungi</taxon>
        <taxon>Dikarya</taxon>
        <taxon>Ascomycota</taxon>
        <taxon>Pezizomycotina</taxon>
        <taxon>Sordariomycetes</taxon>
        <taxon>Hypocreomycetidae</taxon>
        <taxon>Glomerellales</taxon>
        <taxon>Glomerellaceae</taxon>
        <taxon>Colletotrichum</taxon>
        <taxon>Colletotrichum gloeosporioides species complex</taxon>
    </lineage>
</organism>
<evidence type="ECO:0000313" key="3">
    <source>
        <dbReference type="Proteomes" id="UP000011096"/>
    </source>
</evidence>
<feature type="chain" id="PRO_5029549310" description="Carbohydrate-binding-like protein" evidence="1">
    <location>
        <begin position="17"/>
        <end position="371"/>
    </location>
</feature>
<reference evidence="2 3" key="1">
    <citation type="submission" date="2012-08" db="EMBL/GenBank/DDBJ databases">
        <authorList>
            <person name="Gan P.H.P."/>
            <person name="Ikeda K."/>
            <person name="Irieda H."/>
            <person name="Narusaka M."/>
            <person name="O'Connell R.J."/>
            <person name="Narusaka Y."/>
            <person name="Takano Y."/>
            <person name="Kubo Y."/>
            <person name="Shirasu K."/>
        </authorList>
    </citation>
    <scope>NUCLEOTIDE SEQUENCE [LARGE SCALE GENOMIC DNA]</scope>
    <source>
        <strain evidence="2 3">Nara gc5</strain>
    </source>
</reference>
<dbReference type="OrthoDB" id="271448at2759"/>
<evidence type="ECO:0000313" key="2">
    <source>
        <dbReference type="EMBL" id="KAF4483157.1"/>
    </source>
</evidence>
<dbReference type="AlphaFoldDB" id="A0A7J6J0T2"/>
<reference evidence="2 3" key="2">
    <citation type="submission" date="2020-04" db="EMBL/GenBank/DDBJ databases">
        <title>Genome sequencing and assembly of multiple isolates from the Colletotrichum gloeosporioides species complex.</title>
        <authorList>
            <person name="Gan P."/>
            <person name="Shirasu K."/>
        </authorList>
    </citation>
    <scope>NUCLEOTIDE SEQUENCE [LARGE SCALE GENOMIC DNA]</scope>
    <source>
        <strain evidence="2 3">Nara gc5</strain>
    </source>
</reference>
<sequence>MRSAVIIAAVASMATANPVVVREATFQDGIDLSVFDAAPAVTKTGPAVGAVSETPSYNKAAASAAAVADAIENPISSSANNSTLKARSAAGDAAIGDPSGCSTLEPAGSGGVQTTDSYNAFMVNQTLKDIGNNAPVPQGYQLSFSGKQGSTSQNGYLGLYTLKSFDTILCQQKCDAATACTAFNLYIQRDPKYTPTSACQNPPSTINYKCTLWGLAVTSDTATNNGQWRQQFHVGITASNGYVKNVKPDAAPGFDGPTAFGGAINAPDKSFIGSKYFPGPYDASQCTAACQGTTQYDRDHPNADGTYDACNFVNSYVLSENNAPQGTYCGLYTKSWDKKYSTNYGQYRGNDYYSVSSSYGWTLNPQDPGHI</sequence>
<feature type="signal peptide" evidence="1">
    <location>
        <begin position="1"/>
        <end position="16"/>
    </location>
</feature>
<name>A0A7J6J0T2_COLFN</name>